<evidence type="ECO:0000256" key="3">
    <source>
        <dbReference type="SAM" id="MobiDB-lite"/>
    </source>
</evidence>
<organism evidence="6 7">
    <name type="scientific">Digitaria exilis</name>
    <dbReference type="NCBI Taxonomy" id="1010633"/>
    <lineage>
        <taxon>Eukaryota</taxon>
        <taxon>Viridiplantae</taxon>
        <taxon>Streptophyta</taxon>
        <taxon>Embryophyta</taxon>
        <taxon>Tracheophyta</taxon>
        <taxon>Spermatophyta</taxon>
        <taxon>Magnoliopsida</taxon>
        <taxon>Liliopsida</taxon>
        <taxon>Poales</taxon>
        <taxon>Poaceae</taxon>
        <taxon>PACMAD clade</taxon>
        <taxon>Panicoideae</taxon>
        <taxon>Panicodae</taxon>
        <taxon>Paniceae</taxon>
        <taxon>Anthephorinae</taxon>
        <taxon>Digitaria</taxon>
    </lineage>
</organism>
<evidence type="ECO:0000256" key="2">
    <source>
        <dbReference type="ARBA" id="ARBA00010846"/>
    </source>
</evidence>
<accession>A0A835AS85</accession>
<evidence type="ECO:0000313" key="7">
    <source>
        <dbReference type="Proteomes" id="UP000636709"/>
    </source>
</evidence>
<evidence type="ECO:0000259" key="4">
    <source>
        <dbReference type="PROSITE" id="PS50097"/>
    </source>
</evidence>
<dbReference type="SMART" id="SM00225">
    <property type="entry name" value="BTB"/>
    <property type="match status" value="1"/>
</dbReference>
<dbReference type="Gene3D" id="3.30.710.10">
    <property type="entry name" value="Potassium Channel Kv1.1, Chain A"/>
    <property type="match status" value="1"/>
</dbReference>
<comment type="pathway">
    <text evidence="1">Protein modification; protein ubiquitination.</text>
</comment>
<dbReference type="InterPro" id="IPR000210">
    <property type="entry name" value="BTB/POZ_dom"/>
</dbReference>
<comment type="similarity">
    <text evidence="2">Belongs to the Tdpoz family.</text>
</comment>
<dbReference type="InterPro" id="IPR011333">
    <property type="entry name" value="SKP1/BTB/POZ_sf"/>
</dbReference>
<feature type="domain" description="BTB" evidence="4">
    <location>
        <begin position="284"/>
        <end position="351"/>
    </location>
</feature>
<dbReference type="GO" id="GO:0016567">
    <property type="term" value="P:protein ubiquitination"/>
    <property type="evidence" value="ECO:0007669"/>
    <property type="project" value="InterPro"/>
</dbReference>
<evidence type="ECO:0000256" key="1">
    <source>
        <dbReference type="ARBA" id="ARBA00004906"/>
    </source>
</evidence>
<dbReference type="PROSITE" id="PS50144">
    <property type="entry name" value="MATH"/>
    <property type="match status" value="1"/>
</dbReference>
<feature type="domain" description="MATH" evidence="5">
    <location>
        <begin position="116"/>
        <end position="246"/>
    </location>
</feature>
<dbReference type="SUPFAM" id="SSF54695">
    <property type="entry name" value="POZ domain"/>
    <property type="match status" value="1"/>
</dbReference>
<dbReference type="InterPro" id="IPR002083">
    <property type="entry name" value="MATH/TRAF_dom"/>
</dbReference>
<dbReference type="Pfam" id="PF24570">
    <property type="entry name" value="BACK_BPM_SPOP"/>
    <property type="match status" value="1"/>
</dbReference>
<evidence type="ECO:0000259" key="5">
    <source>
        <dbReference type="PROSITE" id="PS50144"/>
    </source>
</evidence>
<dbReference type="AlphaFoldDB" id="A0A835AS85"/>
<dbReference type="OrthoDB" id="6496053at2759"/>
<dbReference type="EMBL" id="JACEFO010002380">
    <property type="protein sequence ID" value="KAF8662691.1"/>
    <property type="molecule type" value="Genomic_DNA"/>
</dbReference>
<dbReference type="PROSITE" id="PS50097">
    <property type="entry name" value="BTB"/>
    <property type="match status" value="1"/>
</dbReference>
<evidence type="ECO:0000313" key="6">
    <source>
        <dbReference type="EMBL" id="KAF8662691.1"/>
    </source>
</evidence>
<dbReference type="CDD" id="cd00121">
    <property type="entry name" value="MATH"/>
    <property type="match status" value="1"/>
</dbReference>
<dbReference type="PANTHER" id="PTHR26379:SF474">
    <property type="entry name" value="OS08G0228200 PROTEIN"/>
    <property type="match status" value="1"/>
</dbReference>
<sequence>MGLNWAFCYWEEPSVFFSGTAALMQPSRRRHLFSGGRRHPLHFLHRLSLHFLRCSGRRLSSPRPKPVPISRLLRRESPSPSPLLPLPAPSPPPSAMVPSERPTRKTVSRCVPETDECTHVFEIVGYSLHKDVAPSTFLESPAFAVGGHEWSIMFYPNGDGWEDTEGFKDSVSIYLAIVGEDETTKVRAMFDFRFVNAATGVSTSVFGGDHVFREECPTFGSGNLMEKSELQASYLRDDRLVIECDVTVVMRTAMSEPEAVCDIQVPPSALLDDLGKLLGSEVGADVKFKVKSEAFYAHKIVLAIRSPVLMAELYGPMSDKKMESITIEDMQPAVFKALLHFIYKDSLPAMDDLDTHENEEMVRYLLVAADRYGIERMKVMCERILGKKLNVQGVASTLALADQHHCTQLKDACIRFINSSNRSGNVFASQGYAHLKRACPAVIVEIWEKSAKTRKMF</sequence>
<proteinExistence type="inferred from homology"/>
<dbReference type="PANTHER" id="PTHR26379">
    <property type="entry name" value="BTB/POZ AND MATH DOMAIN-CONTAINING PROTEIN 1"/>
    <property type="match status" value="1"/>
</dbReference>
<dbReference type="Proteomes" id="UP000636709">
    <property type="component" value="Unassembled WGS sequence"/>
</dbReference>
<dbReference type="SUPFAM" id="SSF49599">
    <property type="entry name" value="TRAF domain-like"/>
    <property type="match status" value="1"/>
</dbReference>
<gene>
    <name evidence="6" type="ORF">HU200_056296</name>
</gene>
<dbReference type="Gene3D" id="1.25.40.420">
    <property type="match status" value="1"/>
</dbReference>
<protein>
    <submittedName>
        <fullName evidence="6">Uncharacterized protein</fullName>
    </submittedName>
</protein>
<reference evidence="6" key="1">
    <citation type="submission" date="2020-07" db="EMBL/GenBank/DDBJ databases">
        <title>Genome sequence and genetic diversity analysis of an under-domesticated orphan crop, white fonio (Digitaria exilis).</title>
        <authorList>
            <person name="Bennetzen J.L."/>
            <person name="Chen S."/>
            <person name="Ma X."/>
            <person name="Wang X."/>
            <person name="Yssel A.E.J."/>
            <person name="Chaluvadi S.R."/>
            <person name="Johnson M."/>
            <person name="Gangashetty P."/>
            <person name="Hamidou F."/>
            <person name="Sanogo M.D."/>
            <person name="Zwaenepoel A."/>
            <person name="Wallace J."/>
            <person name="Van De Peer Y."/>
            <person name="Van Deynze A."/>
        </authorList>
    </citation>
    <scope>NUCLEOTIDE SEQUENCE</scope>
    <source>
        <tissue evidence="6">Leaves</tissue>
    </source>
</reference>
<dbReference type="Pfam" id="PF00651">
    <property type="entry name" value="BTB"/>
    <property type="match status" value="1"/>
</dbReference>
<dbReference type="Gene3D" id="2.60.210.10">
    <property type="entry name" value="Apoptosis, Tumor Necrosis Factor Receptor Associated Protein 2, Chain A"/>
    <property type="match status" value="1"/>
</dbReference>
<feature type="compositionally biased region" description="Pro residues" evidence="3">
    <location>
        <begin position="79"/>
        <end position="95"/>
    </location>
</feature>
<feature type="region of interest" description="Disordered" evidence="3">
    <location>
        <begin position="58"/>
        <end position="103"/>
    </location>
</feature>
<comment type="caution">
    <text evidence="6">The sequence shown here is derived from an EMBL/GenBank/DDBJ whole genome shotgun (WGS) entry which is preliminary data.</text>
</comment>
<dbReference type="InterPro" id="IPR056423">
    <property type="entry name" value="BACK_BPM_SPOP"/>
</dbReference>
<dbReference type="InterPro" id="IPR045005">
    <property type="entry name" value="BPM1-6"/>
</dbReference>
<dbReference type="InterPro" id="IPR008974">
    <property type="entry name" value="TRAF-like"/>
</dbReference>
<keyword evidence="7" id="KW-1185">Reference proteome</keyword>
<dbReference type="Pfam" id="PF22486">
    <property type="entry name" value="MATH_2"/>
    <property type="match status" value="1"/>
</dbReference>
<name>A0A835AS85_9POAL</name>